<feature type="region of interest" description="Disordered" evidence="1">
    <location>
        <begin position="113"/>
        <end position="183"/>
    </location>
</feature>
<keyword evidence="3" id="KW-1185">Reference proteome</keyword>
<dbReference type="Proteomes" id="UP000652761">
    <property type="component" value="Unassembled WGS sequence"/>
</dbReference>
<evidence type="ECO:0000313" key="3">
    <source>
        <dbReference type="Proteomes" id="UP000652761"/>
    </source>
</evidence>
<sequence>MGLKTDQLTPVEMPLFGFSKVSVQPMGRARLPITLGMAPNNVTKMVDFLVIRSMLGYNAILDRGLIGHIKAVPSSLHQKMKFPTPYGIGEVLGSQRESRRCYVLSLRDKQPLAVPDTVPPAADQPSTSRGTPAEDLLPVRVDDDPEHGAPAPEWLDSPGTGVDDDPPEREGSESQEKRPSREK</sequence>
<name>A0A843UL47_COLES</name>
<dbReference type="EMBL" id="NMUH01000746">
    <property type="protein sequence ID" value="MQL84215.1"/>
    <property type="molecule type" value="Genomic_DNA"/>
</dbReference>
<gene>
    <name evidence="2" type="ORF">Taro_016715</name>
</gene>
<proteinExistence type="predicted"/>
<dbReference type="PANTHER" id="PTHR33240">
    <property type="entry name" value="OS08G0508500 PROTEIN"/>
    <property type="match status" value="1"/>
</dbReference>
<accession>A0A843UL47</accession>
<feature type="compositionally biased region" description="Basic and acidic residues" evidence="1">
    <location>
        <begin position="168"/>
        <end position="183"/>
    </location>
</feature>
<protein>
    <submittedName>
        <fullName evidence="2">Uncharacterized protein</fullName>
    </submittedName>
</protein>
<dbReference type="OrthoDB" id="1937476at2759"/>
<evidence type="ECO:0000313" key="2">
    <source>
        <dbReference type="EMBL" id="MQL84215.1"/>
    </source>
</evidence>
<dbReference type="PANTHER" id="PTHR33240:SF15">
    <property type="entry name" value="GAG-PRO-LIKE PROTEIN"/>
    <property type="match status" value="1"/>
</dbReference>
<comment type="caution">
    <text evidence="2">The sequence shown here is derived from an EMBL/GenBank/DDBJ whole genome shotgun (WGS) entry which is preliminary data.</text>
</comment>
<organism evidence="2 3">
    <name type="scientific">Colocasia esculenta</name>
    <name type="common">Wild taro</name>
    <name type="synonym">Arum esculentum</name>
    <dbReference type="NCBI Taxonomy" id="4460"/>
    <lineage>
        <taxon>Eukaryota</taxon>
        <taxon>Viridiplantae</taxon>
        <taxon>Streptophyta</taxon>
        <taxon>Embryophyta</taxon>
        <taxon>Tracheophyta</taxon>
        <taxon>Spermatophyta</taxon>
        <taxon>Magnoliopsida</taxon>
        <taxon>Liliopsida</taxon>
        <taxon>Araceae</taxon>
        <taxon>Aroideae</taxon>
        <taxon>Colocasieae</taxon>
        <taxon>Colocasia</taxon>
    </lineage>
</organism>
<dbReference type="AlphaFoldDB" id="A0A843UL47"/>
<reference evidence="2" key="1">
    <citation type="submission" date="2017-07" db="EMBL/GenBank/DDBJ databases">
        <title>Taro Niue Genome Assembly and Annotation.</title>
        <authorList>
            <person name="Atibalentja N."/>
            <person name="Keating K."/>
            <person name="Fields C.J."/>
        </authorList>
    </citation>
    <scope>NUCLEOTIDE SEQUENCE</scope>
    <source>
        <strain evidence="2">Niue_2</strain>
        <tissue evidence="2">Leaf</tissue>
    </source>
</reference>
<evidence type="ECO:0000256" key="1">
    <source>
        <dbReference type="SAM" id="MobiDB-lite"/>
    </source>
</evidence>